<sequence>MAESAVSLAIEYLVSLLVQEERLFRGFHDKVLSIRSELEMIQSFLKDADDRAQKEGMSNVAKTWAKQAREKSYHIEDIIDEYILHLAKHPQMQRKRFHFLLKIFQFTTKLKPRYVIASKIQDINNELKVLRERGERFGFNSLEKGGPSNGARREPWHDPREASLFIEDNELVGIEAPRDELIELLVKGPYNRMVISVVGIGGLGKTTLVKKVYDNEQVAPHFHCIAWITVSQSYNMEEILRNMITNFYQARKEFPPKEIDTMEERGLINEVRQFLLEQKYLVVFDDIWNINFWRHIKLALPDNNKGSRIVITTRSESVAPSNKESPSYHMYKLSSLPFEKAWELFCKKVFQCEGGHCPLELVEFSHGIIARCEGLPLAIVTISGLLSTKDKVSSEWCKFLDSLSSEIETNPHLLDISKILSLSYHDLPFNLKACFLSFGMFPEDYSINCFRLIRLWIAEGFVKEKQGITLEEVAQDYLNQLIHRSLVQVAQIDFIGRTRSCRVHDMIREVILSRSEELNFRLVSMQNYLNFERIARRLSIRNNVNTSLESITSSQTRFILVLGVDKVPNSFLTTCFANFKLMKTMDFEGAPIDFIPKEVGNLFHLRYLSLRDTKVQILPKSIGKLKNLETLDLKCSLVSELPVEISGLHKLRYLAAYTENYHTEFGSDFRRAVKIHSGIQFLQSLEKLFNIEAKNIALIEELGSLGQLRKLEISKLKRENGMALCTVVEKMSHLRSLDISATNEEEVLELQSMSSPPPLLTTLLLFGRLEKLPEWIAKLKSIVRVGFHWSRLMDDPLKVVQALPNLMEIRLFDGYEGERLHIEGGGFKKLKLLGLRNLRRLNRLIIDKGALPLLVKLRIGPCPQLKEMPSGIHHLKSLKFLDFYEMPTELVLSLQPDEDLDFWKVKHVPFVVFWYRCLGERYKTYKLGDPELLERLRGSSYAEVAAVERSISITRDGHMASVSKICWDYFARHSQELDIDCCSFCWTKLDILSKLPQQGSPMLELINRKVTPKNLSYEAASRLSMSEPPTLHTVVGKASGALLDSTKLPEPPFFVVKLSDTQNPSNLVTNDDLAWRLNGANENEEEEVEVGANYKSLMILEEVEIFFFGCVK</sequence>
<gene>
    <name evidence="8" type="ORF">RGQ29_026548</name>
</gene>
<dbReference type="InterPro" id="IPR058922">
    <property type="entry name" value="WHD_DRP"/>
</dbReference>
<dbReference type="EMBL" id="JAXUIC010000008">
    <property type="protein sequence ID" value="KAK4575629.1"/>
    <property type="molecule type" value="Genomic_DNA"/>
</dbReference>
<dbReference type="Proteomes" id="UP001324115">
    <property type="component" value="Unassembled WGS sequence"/>
</dbReference>
<dbReference type="InterPro" id="IPR042197">
    <property type="entry name" value="Apaf_helical"/>
</dbReference>
<feature type="domain" description="NB-ARC" evidence="4">
    <location>
        <begin position="176"/>
        <end position="352"/>
    </location>
</feature>
<dbReference type="Pfam" id="PF18052">
    <property type="entry name" value="Rx_N"/>
    <property type="match status" value="1"/>
</dbReference>
<dbReference type="InterPro" id="IPR041118">
    <property type="entry name" value="Rx_N"/>
</dbReference>
<accession>A0AAN7ICM2</accession>
<dbReference type="Pfam" id="PF23559">
    <property type="entry name" value="WHD_DRP"/>
    <property type="match status" value="1"/>
</dbReference>
<dbReference type="InterPro" id="IPR044974">
    <property type="entry name" value="Disease_R_plants"/>
</dbReference>
<evidence type="ECO:0008006" key="10">
    <source>
        <dbReference type="Google" id="ProtNLM"/>
    </source>
</evidence>
<keyword evidence="2" id="KW-0547">Nucleotide-binding</keyword>
<keyword evidence="3" id="KW-0611">Plant defense</keyword>
<dbReference type="InterPro" id="IPR055414">
    <property type="entry name" value="LRR_R13L4/SHOC2-like"/>
</dbReference>
<protein>
    <recommendedName>
        <fullName evidence="10">Disease resistance protein RPM1-like</fullName>
    </recommendedName>
</protein>
<dbReference type="Gene3D" id="3.80.10.10">
    <property type="entry name" value="Ribonuclease Inhibitor"/>
    <property type="match status" value="1"/>
</dbReference>
<evidence type="ECO:0000313" key="8">
    <source>
        <dbReference type="EMBL" id="KAK4575629.1"/>
    </source>
</evidence>
<dbReference type="Gene3D" id="3.40.50.300">
    <property type="entry name" value="P-loop containing nucleotide triphosphate hydrolases"/>
    <property type="match status" value="1"/>
</dbReference>
<dbReference type="Pfam" id="PF00931">
    <property type="entry name" value="NB-ARC"/>
    <property type="match status" value="1"/>
</dbReference>
<comment type="caution">
    <text evidence="8">The sequence shown here is derived from an EMBL/GenBank/DDBJ whole genome shotgun (WGS) entry which is preliminary data.</text>
</comment>
<dbReference type="FunFam" id="3.40.50.300:FF:001091">
    <property type="entry name" value="Probable disease resistance protein At1g61300"/>
    <property type="match status" value="1"/>
</dbReference>
<dbReference type="SUPFAM" id="SSF52540">
    <property type="entry name" value="P-loop containing nucleoside triphosphate hydrolases"/>
    <property type="match status" value="1"/>
</dbReference>
<dbReference type="CDD" id="cd14798">
    <property type="entry name" value="RX-CC_like"/>
    <property type="match status" value="1"/>
</dbReference>
<dbReference type="AlphaFoldDB" id="A0AAN7ICM2"/>
<evidence type="ECO:0000259" key="6">
    <source>
        <dbReference type="Pfam" id="PF23559"/>
    </source>
</evidence>
<evidence type="ECO:0000313" key="9">
    <source>
        <dbReference type="Proteomes" id="UP001324115"/>
    </source>
</evidence>
<keyword evidence="9" id="KW-1185">Reference proteome</keyword>
<proteinExistence type="predicted"/>
<dbReference type="FunFam" id="1.10.10.10:FF:000322">
    <property type="entry name" value="Probable disease resistance protein At1g63360"/>
    <property type="match status" value="1"/>
</dbReference>
<reference evidence="8 9" key="1">
    <citation type="journal article" date="2023" name="G3 (Bethesda)">
        <title>A haplotype-resolved chromosome-scale genome for Quercus rubra L. provides insights into the genetics of adaptive traits for red oak species.</title>
        <authorList>
            <person name="Kapoor B."/>
            <person name="Jenkins J."/>
            <person name="Schmutz J."/>
            <person name="Zhebentyayeva T."/>
            <person name="Kuelheim C."/>
            <person name="Coggeshall M."/>
            <person name="Heim C."/>
            <person name="Lasky J.R."/>
            <person name="Leites L."/>
            <person name="Islam-Faridi N."/>
            <person name="Romero-Severson J."/>
            <person name="DeLeo V.L."/>
            <person name="Lucas S.M."/>
            <person name="Lazic D."/>
            <person name="Gailing O."/>
            <person name="Carlson J."/>
            <person name="Staton M."/>
        </authorList>
    </citation>
    <scope>NUCLEOTIDE SEQUENCE [LARGE SCALE GENOMIC DNA]</scope>
    <source>
        <strain evidence="8">Pseudo-F2</strain>
    </source>
</reference>
<feature type="domain" description="Disease resistance protein winged helix" evidence="6">
    <location>
        <begin position="440"/>
        <end position="511"/>
    </location>
</feature>
<evidence type="ECO:0000256" key="1">
    <source>
        <dbReference type="ARBA" id="ARBA00022737"/>
    </source>
</evidence>
<dbReference type="PANTHER" id="PTHR23155">
    <property type="entry name" value="DISEASE RESISTANCE PROTEIN RP"/>
    <property type="match status" value="1"/>
</dbReference>
<evidence type="ECO:0000259" key="4">
    <source>
        <dbReference type="Pfam" id="PF00931"/>
    </source>
</evidence>
<dbReference type="InterPro" id="IPR027417">
    <property type="entry name" value="P-loop_NTPase"/>
</dbReference>
<evidence type="ECO:0000256" key="3">
    <source>
        <dbReference type="ARBA" id="ARBA00022821"/>
    </source>
</evidence>
<dbReference type="GO" id="GO:0098542">
    <property type="term" value="P:defense response to other organism"/>
    <property type="evidence" value="ECO:0007669"/>
    <property type="project" value="TreeGrafter"/>
</dbReference>
<dbReference type="InterPro" id="IPR002182">
    <property type="entry name" value="NB-ARC"/>
</dbReference>
<evidence type="ECO:0000256" key="2">
    <source>
        <dbReference type="ARBA" id="ARBA00022741"/>
    </source>
</evidence>
<evidence type="ECO:0000259" key="7">
    <source>
        <dbReference type="Pfam" id="PF23598"/>
    </source>
</evidence>
<name>A0AAN7ICM2_QUERU</name>
<evidence type="ECO:0000259" key="5">
    <source>
        <dbReference type="Pfam" id="PF18052"/>
    </source>
</evidence>
<feature type="domain" description="Disease resistance R13L4/SHOC-2-like LRR" evidence="7">
    <location>
        <begin position="576"/>
        <end position="879"/>
    </location>
</feature>
<dbReference type="GO" id="GO:0043531">
    <property type="term" value="F:ADP binding"/>
    <property type="evidence" value="ECO:0007669"/>
    <property type="project" value="InterPro"/>
</dbReference>
<dbReference type="Pfam" id="PF23598">
    <property type="entry name" value="LRR_14"/>
    <property type="match status" value="1"/>
</dbReference>
<dbReference type="InterPro" id="IPR036388">
    <property type="entry name" value="WH-like_DNA-bd_sf"/>
</dbReference>
<dbReference type="InterPro" id="IPR038005">
    <property type="entry name" value="RX-like_CC"/>
</dbReference>
<organism evidence="8 9">
    <name type="scientific">Quercus rubra</name>
    <name type="common">Northern red oak</name>
    <name type="synonym">Quercus borealis</name>
    <dbReference type="NCBI Taxonomy" id="3512"/>
    <lineage>
        <taxon>Eukaryota</taxon>
        <taxon>Viridiplantae</taxon>
        <taxon>Streptophyta</taxon>
        <taxon>Embryophyta</taxon>
        <taxon>Tracheophyta</taxon>
        <taxon>Spermatophyta</taxon>
        <taxon>Magnoliopsida</taxon>
        <taxon>eudicotyledons</taxon>
        <taxon>Gunneridae</taxon>
        <taxon>Pentapetalae</taxon>
        <taxon>rosids</taxon>
        <taxon>fabids</taxon>
        <taxon>Fagales</taxon>
        <taxon>Fagaceae</taxon>
        <taxon>Quercus</taxon>
    </lineage>
</organism>
<dbReference type="Gene3D" id="1.10.8.430">
    <property type="entry name" value="Helical domain of apoptotic protease-activating factors"/>
    <property type="match status" value="1"/>
</dbReference>
<dbReference type="Gene3D" id="1.10.10.10">
    <property type="entry name" value="Winged helix-like DNA-binding domain superfamily/Winged helix DNA-binding domain"/>
    <property type="match status" value="1"/>
</dbReference>
<keyword evidence="1" id="KW-0677">Repeat</keyword>
<feature type="domain" description="Disease resistance N-terminal" evidence="5">
    <location>
        <begin position="5"/>
        <end position="98"/>
    </location>
</feature>
<dbReference type="PRINTS" id="PR00364">
    <property type="entry name" value="DISEASERSIST"/>
</dbReference>
<dbReference type="SUPFAM" id="SSF52058">
    <property type="entry name" value="L domain-like"/>
    <property type="match status" value="1"/>
</dbReference>
<dbReference type="PANTHER" id="PTHR23155:SF1205">
    <property type="entry name" value="DISEASE RESISTANCE PROTEIN RPM1"/>
    <property type="match status" value="1"/>
</dbReference>
<dbReference type="InterPro" id="IPR032675">
    <property type="entry name" value="LRR_dom_sf"/>
</dbReference>
<dbReference type="Gene3D" id="1.20.5.4130">
    <property type="match status" value="1"/>
</dbReference>